<dbReference type="EMBL" id="BMXT01000001">
    <property type="protein sequence ID" value="GGY17137.1"/>
    <property type="molecule type" value="Genomic_DNA"/>
</dbReference>
<proteinExistence type="predicted"/>
<evidence type="ECO:0000259" key="3">
    <source>
        <dbReference type="PROSITE" id="PS50110"/>
    </source>
</evidence>
<evidence type="ECO:0000256" key="1">
    <source>
        <dbReference type="ARBA" id="ARBA00022553"/>
    </source>
</evidence>
<protein>
    <recommendedName>
        <fullName evidence="3">Response regulatory domain-containing protein</fullName>
    </recommendedName>
</protein>
<dbReference type="Proteomes" id="UP000621898">
    <property type="component" value="Unassembled WGS sequence"/>
</dbReference>
<name>A0ABQ2ZKF9_9GAMM</name>
<feature type="domain" description="Response regulatory" evidence="3">
    <location>
        <begin position="32"/>
        <end position="148"/>
    </location>
</feature>
<organism evidence="4 5">
    <name type="scientific">Rhodanobacter panaciterrae</name>
    <dbReference type="NCBI Taxonomy" id="490572"/>
    <lineage>
        <taxon>Bacteria</taxon>
        <taxon>Pseudomonadati</taxon>
        <taxon>Pseudomonadota</taxon>
        <taxon>Gammaproteobacteria</taxon>
        <taxon>Lysobacterales</taxon>
        <taxon>Rhodanobacteraceae</taxon>
        <taxon>Rhodanobacter</taxon>
    </lineage>
</organism>
<reference evidence="5" key="1">
    <citation type="journal article" date="2019" name="Int. J. Syst. Evol. Microbiol.">
        <title>The Global Catalogue of Microorganisms (GCM) 10K type strain sequencing project: providing services to taxonomists for standard genome sequencing and annotation.</title>
        <authorList>
            <consortium name="The Broad Institute Genomics Platform"/>
            <consortium name="The Broad Institute Genome Sequencing Center for Infectious Disease"/>
            <person name="Wu L."/>
            <person name="Ma J."/>
        </authorList>
    </citation>
    <scope>NUCLEOTIDE SEQUENCE [LARGE SCALE GENOMIC DNA]</scope>
    <source>
        <strain evidence="5">KCTC 22232</strain>
    </source>
</reference>
<evidence type="ECO:0000313" key="4">
    <source>
        <dbReference type="EMBL" id="GGY17137.1"/>
    </source>
</evidence>
<gene>
    <name evidence="4" type="ORF">GCM10008098_05870</name>
</gene>
<dbReference type="InterPro" id="IPR001789">
    <property type="entry name" value="Sig_transdc_resp-reg_receiver"/>
</dbReference>
<dbReference type="PROSITE" id="PS50110">
    <property type="entry name" value="RESPONSE_REGULATORY"/>
    <property type="match status" value="1"/>
</dbReference>
<dbReference type="PANTHER" id="PTHR44591:SF20">
    <property type="entry name" value="PROTEIN PILH"/>
    <property type="match status" value="1"/>
</dbReference>
<keyword evidence="5" id="KW-1185">Reference proteome</keyword>
<evidence type="ECO:0000313" key="5">
    <source>
        <dbReference type="Proteomes" id="UP000621898"/>
    </source>
</evidence>
<keyword evidence="1 2" id="KW-0597">Phosphoprotein</keyword>
<dbReference type="Pfam" id="PF00072">
    <property type="entry name" value="Response_reg"/>
    <property type="match status" value="1"/>
</dbReference>
<sequence>MAGGIGFIKRLLGNTDGEQPSVPHVQTAQGARMLVVDDSPTICAVLGKMLGHEGYAVSKATDGESAIQLARDEQPALIFLDIVLPGMNGFAVLRALRHDPLTQHIPIVMISGNQQATEQFYVQRFGADDFMKKPFGRDEVCKRIEQLVLSGRLAVRKPSEPVSVPLLELSEEALAAIPDIAMPYADEVHAIAPSPRPRPGLQMAHSVY</sequence>
<accession>A0ABQ2ZKF9</accession>
<dbReference type="Gene3D" id="3.40.50.2300">
    <property type="match status" value="1"/>
</dbReference>
<dbReference type="SMART" id="SM00448">
    <property type="entry name" value="REC"/>
    <property type="match status" value="1"/>
</dbReference>
<evidence type="ECO:0000256" key="2">
    <source>
        <dbReference type="PROSITE-ProRule" id="PRU00169"/>
    </source>
</evidence>
<dbReference type="InterPro" id="IPR050595">
    <property type="entry name" value="Bact_response_regulator"/>
</dbReference>
<comment type="caution">
    <text evidence="4">The sequence shown here is derived from an EMBL/GenBank/DDBJ whole genome shotgun (WGS) entry which is preliminary data.</text>
</comment>
<dbReference type="InterPro" id="IPR011006">
    <property type="entry name" value="CheY-like_superfamily"/>
</dbReference>
<feature type="modified residue" description="4-aspartylphosphate" evidence="2">
    <location>
        <position position="81"/>
    </location>
</feature>
<dbReference type="SUPFAM" id="SSF52172">
    <property type="entry name" value="CheY-like"/>
    <property type="match status" value="1"/>
</dbReference>
<dbReference type="PANTHER" id="PTHR44591">
    <property type="entry name" value="STRESS RESPONSE REGULATOR PROTEIN 1"/>
    <property type="match status" value="1"/>
</dbReference>